<protein>
    <submittedName>
        <fullName evidence="3">Uncharacterized protein</fullName>
    </submittedName>
</protein>
<proteinExistence type="predicted"/>
<dbReference type="OMA" id="RKATEMH"/>
<dbReference type="EMBL" id="RCHS01002373">
    <property type="protein sequence ID" value="RMX47743.1"/>
    <property type="molecule type" value="Genomic_DNA"/>
</dbReference>
<feature type="coiled-coil region" evidence="1">
    <location>
        <begin position="337"/>
        <end position="390"/>
    </location>
</feature>
<evidence type="ECO:0000313" key="3">
    <source>
        <dbReference type="EMBL" id="RMX47743.1"/>
    </source>
</evidence>
<gene>
    <name evidence="3" type="ORF">pdam_00011785</name>
</gene>
<feature type="compositionally biased region" description="Low complexity" evidence="2">
    <location>
        <begin position="27"/>
        <end position="36"/>
    </location>
</feature>
<organism evidence="3 4">
    <name type="scientific">Pocillopora damicornis</name>
    <name type="common">Cauliflower coral</name>
    <name type="synonym">Millepora damicornis</name>
    <dbReference type="NCBI Taxonomy" id="46731"/>
    <lineage>
        <taxon>Eukaryota</taxon>
        <taxon>Metazoa</taxon>
        <taxon>Cnidaria</taxon>
        <taxon>Anthozoa</taxon>
        <taxon>Hexacorallia</taxon>
        <taxon>Scleractinia</taxon>
        <taxon>Astrocoeniina</taxon>
        <taxon>Pocilloporidae</taxon>
        <taxon>Pocillopora</taxon>
    </lineage>
</organism>
<keyword evidence="4" id="KW-1185">Reference proteome</keyword>
<reference evidence="3 4" key="1">
    <citation type="journal article" date="2018" name="Sci. Rep.">
        <title>Comparative analysis of the Pocillopora damicornis genome highlights role of immune system in coral evolution.</title>
        <authorList>
            <person name="Cunning R."/>
            <person name="Bay R.A."/>
            <person name="Gillette P."/>
            <person name="Baker A.C."/>
            <person name="Traylor-Knowles N."/>
        </authorList>
    </citation>
    <scope>NUCLEOTIDE SEQUENCE [LARGE SCALE GENOMIC DNA]</scope>
    <source>
        <strain evidence="3">RSMAS</strain>
        <tissue evidence="3">Whole animal</tissue>
    </source>
</reference>
<sequence length="495" mass="57728">MATLSRSKGARSASPLRNSTPDNLRRSGSFGKSSGKNLHLAASFDSKSRKHARSSSSTTEIGNIENEYIRNLQQQIYFLELEANYLREQARKASAIPPRVTEEADRMMRKLRDLQTQVDERSSDVARKESQMHMLEAEKESAIKRLRDAEESHAAEKRQLVNEIVSLKKMSDLRERESARRDVQVHQYKSEADKGLTALQEAERKVQNYRIELDHKTEDLNNVRIELEEKRAECLKLKTQLQEMDDKFFDSQAKTKEELGRALREEIRQLRLQLKEKEINAEQDRSLRNKIQDDCTALIKENAAISAQVVELRKQIDMDRAHKDEKDFRRHANIQELVTLKESEKHLQHELERIKELLKIEQKNHRETLAKLSREEQASLEANLKRTQLRNELNEVEGHQDSTNSENVALKRDKLLLADEVANLNAKLDERDEEVERLKLRLEDSESRCSHMESKVRMQRSLESIKWEEFEKLATTMREFSRSMSPSKSGSLVDY</sequence>
<feature type="region of interest" description="Disordered" evidence="2">
    <location>
        <begin position="1"/>
        <end position="59"/>
    </location>
</feature>
<keyword evidence="1" id="KW-0175">Coiled coil</keyword>
<dbReference type="AlphaFoldDB" id="A0A3M6U235"/>
<dbReference type="STRING" id="46731.A0A3M6U235"/>
<accession>A0A3M6U235</accession>
<comment type="caution">
    <text evidence="3">The sequence shown here is derived from an EMBL/GenBank/DDBJ whole genome shotgun (WGS) entry which is preliminary data.</text>
</comment>
<feature type="coiled-coil region" evidence="1">
    <location>
        <begin position="125"/>
        <end position="287"/>
    </location>
</feature>
<feature type="coiled-coil region" evidence="1">
    <location>
        <begin position="421"/>
        <end position="455"/>
    </location>
</feature>
<evidence type="ECO:0000313" key="4">
    <source>
        <dbReference type="Proteomes" id="UP000275408"/>
    </source>
</evidence>
<dbReference type="Proteomes" id="UP000275408">
    <property type="component" value="Unassembled WGS sequence"/>
</dbReference>
<evidence type="ECO:0000256" key="1">
    <source>
        <dbReference type="SAM" id="Coils"/>
    </source>
</evidence>
<name>A0A3M6U235_POCDA</name>
<evidence type="ECO:0000256" key="2">
    <source>
        <dbReference type="SAM" id="MobiDB-lite"/>
    </source>
</evidence>
<dbReference type="OrthoDB" id="2130396at2759"/>